<dbReference type="HOGENOM" id="CLU_2341571_0_0_6"/>
<dbReference type="STRING" id="663321.REG_1695"/>
<name>E0WUB8_9ENTR</name>
<gene>
    <name evidence="1" type="ORF">REG_1695</name>
</gene>
<evidence type="ECO:0000313" key="1">
    <source>
        <dbReference type="EMBL" id="EFL91397.1"/>
    </source>
</evidence>
<reference evidence="1" key="1">
    <citation type="journal article" date="2009" name="Environ. Microbiol.">
        <title>Dynamics of genome evolution in facultative symbionts of aphids.</title>
        <authorList>
            <person name="Degnan P.H."/>
            <person name="Leonardo T.E."/>
            <person name="Cass B.N."/>
            <person name="Hurwitz B."/>
            <person name="Stern D."/>
            <person name="Gibbs R.A."/>
            <person name="Richards S."/>
            <person name="Moran N.A."/>
        </authorList>
    </citation>
    <scope>NUCLEOTIDE SEQUENCE [LARGE SCALE GENOMIC DNA]</scope>
    <source>
        <strain evidence="1">LSR1</strain>
    </source>
</reference>
<proteinExistence type="predicted"/>
<organism evidence="1 2">
    <name type="scientific">Candidatus Regiella insecticola LSR1</name>
    <dbReference type="NCBI Taxonomy" id="663321"/>
    <lineage>
        <taxon>Bacteria</taxon>
        <taxon>Pseudomonadati</taxon>
        <taxon>Pseudomonadota</taxon>
        <taxon>Gammaproteobacteria</taxon>
        <taxon>Enterobacterales</taxon>
        <taxon>Enterobacteriaceae</taxon>
        <taxon>aphid secondary symbionts</taxon>
        <taxon>Candidatus Regiella</taxon>
    </lineage>
</organism>
<keyword evidence="2" id="KW-1185">Reference proteome</keyword>
<dbReference type="EMBL" id="GL379647">
    <property type="protein sequence ID" value="EFL91397.1"/>
    <property type="molecule type" value="Genomic_DNA"/>
</dbReference>
<evidence type="ECO:0000313" key="2">
    <source>
        <dbReference type="Proteomes" id="UP000005726"/>
    </source>
</evidence>
<accession>E0WUB8</accession>
<protein>
    <submittedName>
        <fullName evidence="1">Uncharacterized protein</fullName>
    </submittedName>
</protein>
<dbReference type="Proteomes" id="UP000005726">
    <property type="component" value="Unassembled WGS sequence"/>
</dbReference>
<dbReference type="AlphaFoldDB" id="E0WUB8"/>
<sequence>MQLFNFKHHKSLYRLLVKIISMRFIQKSIFTSRLNQATLRDITYDDPSWIRKPEYTVFPRRFEPSELTGWTLNFNAGFLSISCRTKESECYLWISSS</sequence>